<accession>A0ABP8YYG3</accession>
<feature type="transmembrane region" description="Helical" evidence="1">
    <location>
        <begin position="12"/>
        <end position="31"/>
    </location>
</feature>
<proteinExistence type="predicted"/>
<keyword evidence="1" id="KW-1133">Transmembrane helix</keyword>
<organism evidence="2 3">
    <name type="scientific">Nocardioides endophyticus</name>
    <dbReference type="NCBI Taxonomy" id="1353775"/>
    <lineage>
        <taxon>Bacteria</taxon>
        <taxon>Bacillati</taxon>
        <taxon>Actinomycetota</taxon>
        <taxon>Actinomycetes</taxon>
        <taxon>Propionibacteriales</taxon>
        <taxon>Nocardioidaceae</taxon>
        <taxon>Nocardioides</taxon>
    </lineage>
</organism>
<dbReference type="EMBL" id="BAABKN010000015">
    <property type="protein sequence ID" value="GAA4740316.1"/>
    <property type="molecule type" value="Genomic_DNA"/>
</dbReference>
<name>A0ABP8YYG3_9ACTN</name>
<reference evidence="3" key="1">
    <citation type="journal article" date="2019" name="Int. J. Syst. Evol. Microbiol.">
        <title>The Global Catalogue of Microorganisms (GCM) 10K type strain sequencing project: providing services to taxonomists for standard genome sequencing and annotation.</title>
        <authorList>
            <consortium name="The Broad Institute Genomics Platform"/>
            <consortium name="The Broad Institute Genome Sequencing Center for Infectious Disease"/>
            <person name="Wu L."/>
            <person name="Ma J."/>
        </authorList>
    </citation>
    <scope>NUCLEOTIDE SEQUENCE [LARGE SCALE GENOMIC DNA]</scope>
    <source>
        <strain evidence="3">JCM 18532</strain>
    </source>
</reference>
<comment type="caution">
    <text evidence="2">The sequence shown here is derived from an EMBL/GenBank/DDBJ whole genome shotgun (WGS) entry which is preliminary data.</text>
</comment>
<dbReference type="Pfam" id="PF10724">
    <property type="entry name" value="DUF2516"/>
    <property type="match status" value="1"/>
</dbReference>
<evidence type="ECO:0000313" key="2">
    <source>
        <dbReference type="EMBL" id="GAA4740316.1"/>
    </source>
</evidence>
<dbReference type="InterPro" id="IPR019662">
    <property type="entry name" value="DUF2516"/>
</dbReference>
<dbReference type="RefSeq" id="WP_345527503.1">
    <property type="nucleotide sequence ID" value="NZ_BAABKN010000015.1"/>
</dbReference>
<evidence type="ECO:0000313" key="3">
    <source>
        <dbReference type="Proteomes" id="UP001499882"/>
    </source>
</evidence>
<keyword evidence="1" id="KW-0472">Membrane</keyword>
<feature type="transmembrane region" description="Helical" evidence="1">
    <location>
        <begin position="68"/>
        <end position="89"/>
    </location>
</feature>
<sequence length="96" mass="10385">MTVFGLESGFMLVVELVLLAVKVFTFVNSLLWSSESYTAAGKLTKPAWSIILGLGLAVQVLMPGGPISLLNLVFTIAAFVYLADVRPALSNLTRRR</sequence>
<evidence type="ECO:0000256" key="1">
    <source>
        <dbReference type="SAM" id="Phobius"/>
    </source>
</evidence>
<keyword evidence="3" id="KW-1185">Reference proteome</keyword>
<keyword evidence="1" id="KW-0812">Transmembrane</keyword>
<protein>
    <submittedName>
        <fullName evidence="2">DUF2516 family protein</fullName>
    </submittedName>
</protein>
<dbReference type="Proteomes" id="UP001499882">
    <property type="component" value="Unassembled WGS sequence"/>
</dbReference>
<feature type="transmembrane region" description="Helical" evidence="1">
    <location>
        <begin position="43"/>
        <end position="62"/>
    </location>
</feature>
<gene>
    <name evidence="2" type="ORF">GCM10023350_25950</name>
</gene>